<keyword evidence="3" id="KW-1185">Reference proteome</keyword>
<gene>
    <name evidence="2" type="ORF">XAT740_LOCUS54293</name>
</gene>
<proteinExistence type="predicted"/>
<dbReference type="Pfam" id="PF17906">
    <property type="entry name" value="HTH_48"/>
    <property type="match status" value="1"/>
</dbReference>
<evidence type="ECO:0000259" key="1">
    <source>
        <dbReference type="Pfam" id="PF17906"/>
    </source>
</evidence>
<dbReference type="Proteomes" id="UP000663828">
    <property type="component" value="Unassembled WGS sequence"/>
</dbReference>
<protein>
    <recommendedName>
        <fullName evidence="1">Mos1 transposase HTH domain-containing protein</fullName>
    </recommendedName>
</protein>
<dbReference type="AlphaFoldDB" id="A0A816E814"/>
<dbReference type="InterPro" id="IPR041426">
    <property type="entry name" value="Mos1_HTH"/>
</dbReference>
<feature type="domain" description="Mos1 transposase HTH" evidence="1">
    <location>
        <begin position="175"/>
        <end position="223"/>
    </location>
</feature>
<evidence type="ECO:0000313" key="3">
    <source>
        <dbReference type="Proteomes" id="UP000663828"/>
    </source>
</evidence>
<dbReference type="PANTHER" id="PTHR46060">
    <property type="entry name" value="MARINER MOS1 TRANSPOSASE-LIKE PROTEIN"/>
    <property type="match status" value="1"/>
</dbReference>
<name>A0A816E814_ADIRI</name>
<sequence>QKRHNWTEAQLQTGGGNEEKVLFFFEKPKTPSALYESALSALSKKTTVAVSGLCEDKEGTFLTCRTSEIKARQVTFEPRHTTAEPVNIGSAISDGGSYDDTMLILGRVVKLNPMVSIMKYDNSTQQRVQKVYWSAVVADTSAAVMIVVWEDIAYACSLEKIPRQYPRTPVFAMEKEHRRAYTNTRFLLGFAATEIHREVTTVYERDNVSFNTDALWVRRFSNGRDSVEDDLRGGRPVSVVTTKNIRAVEQLVNEDPHFVVFSRINH</sequence>
<dbReference type="PANTHER" id="PTHR46060:SF1">
    <property type="entry name" value="MARINER MOS1 TRANSPOSASE-LIKE PROTEIN"/>
    <property type="match status" value="1"/>
</dbReference>
<organism evidence="2 3">
    <name type="scientific">Adineta ricciae</name>
    <name type="common">Rotifer</name>
    <dbReference type="NCBI Taxonomy" id="249248"/>
    <lineage>
        <taxon>Eukaryota</taxon>
        <taxon>Metazoa</taxon>
        <taxon>Spiralia</taxon>
        <taxon>Gnathifera</taxon>
        <taxon>Rotifera</taxon>
        <taxon>Eurotatoria</taxon>
        <taxon>Bdelloidea</taxon>
        <taxon>Adinetida</taxon>
        <taxon>Adinetidae</taxon>
        <taxon>Adineta</taxon>
    </lineage>
</organism>
<accession>A0A816E814</accession>
<dbReference type="InterPro" id="IPR052709">
    <property type="entry name" value="Transposase-MT_Hybrid"/>
</dbReference>
<feature type="non-terminal residue" evidence="2">
    <location>
        <position position="1"/>
    </location>
</feature>
<evidence type="ECO:0000313" key="2">
    <source>
        <dbReference type="EMBL" id="CAF1646985.1"/>
    </source>
</evidence>
<reference evidence="2" key="1">
    <citation type="submission" date="2021-02" db="EMBL/GenBank/DDBJ databases">
        <authorList>
            <person name="Nowell W R."/>
        </authorList>
    </citation>
    <scope>NUCLEOTIDE SEQUENCE</scope>
</reference>
<comment type="caution">
    <text evidence="2">The sequence shown here is derived from an EMBL/GenBank/DDBJ whole genome shotgun (WGS) entry which is preliminary data.</text>
</comment>
<dbReference type="EMBL" id="CAJNOR010009670">
    <property type="protein sequence ID" value="CAF1646985.1"/>
    <property type="molecule type" value="Genomic_DNA"/>
</dbReference>